<dbReference type="PANTHER" id="PTHR32322:SF9">
    <property type="entry name" value="AMINO-ACID METABOLITE EFFLUX PUMP-RELATED"/>
    <property type="match status" value="1"/>
</dbReference>
<feature type="transmembrane region" description="Helical" evidence="6">
    <location>
        <begin position="240"/>
        <end position="259"/>
    </location>
</feature>
<evidence type="ECO:0000256" key="5">
    <source>
        <dbReference type="ARBA" id="ARBA00023136"/>
    </source>
</evidence>
<dbReference type="EMBL" id="NTYW01000038">
    <property type="protein sequence ID" value="PES33081.1"/>
    <property type="molecule type" value="Genomic_DNA"/>
</dbReference>
<evidence type="ECO:0000256" key="4">
    <source>
        <dbReference type="ARBA" id="ARBA00022989"/>
    </source>
</evidence>
<evidence type="ECO:0000256" key="3">
    <source>
        <dbReference type="ARBA" id="ARBA00022692"/>
    </source>
</evidence>
<sequence length="297" mass="32148">MSLKHFSILILLASLFGASFLFMKIASPSLGPLFLIESRVFIAAISLIIFARLLKQKIEIKHKWKELIVLGTINAAIPFVLIAYAELNLSASLAAIINSTTPLFSVIISILWLKEGKNMRSLFGIIIGCVGVGILVGWSPIHLNVKAILSIGAIFLAALFYGIGGIYSKIAFQNMKSFDLAIGQQLGASIVLLPFAIIDIPNQLPSITVTVSVLGLAIFSTSVAYLLYFYLIKNIGSTKTVSVTLLVPIFGIIWGVLFLHEQTTLSTYIGLGVILMSIFLVSNTKQKTSDASQQVAK</sequence>
<feature type="transmembrane region" description="Helical" evidence="6">
    <location>
        <begin position="122"/>
        <end position="141"/>
    </location>
</feature>
<gene>
    <name evidence="8" type="ORF">CN497_21880</name>
</gene>
<dbReference type="AlphaFoldDB" id="A0AAE5P4B1"/>
<keyword evidence="3 6" id="KW-0812">Transmembrane</keyword>
<evidence type="ECO:0000256" key="1">
    <source>
        <dbReference type="ARBA" id="ARBA00004127"/>
    </source>
</evidence>
<evidence type="ECO:0000259" key="7">
    <source>
        <dbReference type="Pfam" id="PF00892"/>
    </source>
</evidence>
<feature type="transmembrane region" description="Helical" evidence="6">
    <location>
        <begin position="91"/>
        <end position="113"/>
    </location>
</feature>
<dbReference type="PANTHER" id="PTHR32322">
    <property type="entry name" value="INNER MEMBRANE TRANSPORTER"/>
    <property type="match status" value="1"/>
</dbReference>
<dbReference type="Gene3D" id="1.10.3730.20">
    <property type="match status" value="1"/>
</dbReference>
<comment type="caution">
    <text evidence="8">The sequence shown here is derived from an EMBL/GenBank/DDBJ whole genome shotgun (WGS) entry which is preliminary data.</text>
</comment>
<evidence type="ECO:0000256" key="6">
    <source>
        <dbReference type="SAM" id="Phobius"/>
    </source>
</evidence>
<evidence type="ECO:0000313" key="8">
    <source>
        <dbReference type="EMBL" id="PES33081.1"/>
    </source>
</evidence>
<feature type="transmembrane region" description="Helical" evidence="6">
    <location>
        <begin position="180"/>
        <end position="198"/>
    </location>
</feature>
<dbReference type="Proteomes" id="UP000220341">
    <property type="component" value="Unassembled WGS sequence"/>
</dbReference>
<feature type="transmembrane region" description="Helical" evidence="6">
    <location>
        <begin position="204"/>
        <end position="228"/>
    </location>
</feature>
<feature type="transmembrane region" description="Helical" evidence="6">
    <location>
        <begin position="265"/>
        <end position="282"/>
    </location>
</feature>
<name>A0AAE5P4B1_PRIMG</name>
<proteinExistence type="inferred from homology"/>
<feature type="transmembrane region" description="Helical" evidence="6">
    <location>
        <begin position="147"/>
        <end position="168"/>
    </location>
</feature>
<comment type="similarity">
    <text evidence="2">Belongs to the EamA transporter family.</text>
</comment>
<feature type="domain" description="EamA" evidence="7">
    <location>
        <begin position="151"/>
        <end position="282"/>
    </location>
</feature>
<dbReference type="Pfam" id="PF00892">
    <property type="entry name" value="EamA"/>
    <property type="match status" value="2"/>
</dbReference>
<evidence type="ECO:0000256" key="2">
    <source>
        <dbReference type="ARBA" id="ARBA00007362"/>
    </source>
</evidence>
<accession>A0AAE5P4B1</accession>
<dbReference type="InterPro" id="IPR037185">
    <property type="entry name" value="EmrE-like"/>
</dbReference>
<dbReference type="InterPro" id="IPR000620">
    <property type="entry name" value="EamA_dom"/>
</dbReference>
<dbReference type="GO" id="GO:0016020">
    <property type="term" value="C:membrane"/>
    <property type="evidence" value="ECO:0007669"/>
    <property type="project" value="UniProtKB-SubCell"/>
</dbReference>
<dbReference type="RefSeq" id="WP_098278727.1">
    <property type="nucleotide sequence ID" value="NZ_NTYW01000038.1"/>
</dbReference>
<keyword evidence="4 6" id="KW-1133">Transmembrane helix</keyword>
<comment type="subcellular location">
    <subcellularLocation>
        <location evidence="1">Endomembrane system</location>
        <topology evidence="1">Multi-pass membrane protein</topology>
    </subcellularLocation>
</comment>
<keyword evidence="5 6" id="KW-0472">Membrane</keyword>
<dbReference type="SUPFAM" id="SSF103481">
    <property type="entry name" value="Multidrug resistance efflux transporter EmrE"/>
    <property type="match status" value="2"/>
</dbReference>
<feature type="transmembrane region" description="Helical" evidence="6">
    <location>
        <begin position="66"/>
        <end position="85"/>
    </location>
</feature>
<dbReference type="InterPro" id="IPR050638">
    <property type="entry name" value="AA-Vitamin_Transporters"/>
</dbReference>
<protein>
    <submittedName>
        <fullName evidence="8">EamA family transporter</fullName>
    </submittedName>
</protein>
<evidence type="ECO:0000313" key="9">
    <source>
        <dbReference type="Proteomes" id="UP000220341"/>
    </source>
</evidence>
<feature type="transmembrane region" description="Helical" evidence="6">
    <location>
        <begin position="33"/>
        <end position="54"/>
    </location>
</feature>
<organism evidence="8 9">
    <name type="scientific">Priestia megaterium</name>
    <name type="common">Bacillus megaterium</name>
    <dbReference type="NCBI Taxonomy" id="1404"/>
    <lineage>
        <taxon>Bacteria</taxon>
        <taxon>Bacillati</taxon>
        <taxon>Bacillota</taxon>
        <taxon>Bacilli</taxon>
        <taxon>Bacillales</taxon>
        <taxon>Bacillaceae</taxon>
        <taxon>Priestia</taxon>
    </lineage>
</organism>
<feature type="domain" description="EamA" evidence="7">
    <location>
        <begin position="8"/>
        <end position="136"/>
    </location>
</feature>
<reference evidence="8 9" key="1">
    <citation type="submission" date="2017-09" db="EMBL/GenBank/DDBJ databases">
        <title>Large-scale bioinformatics analysis of Bacillus genomes uncovers conserved roles of natural products in bacterial physiology.</title>
        <authorList>
            <consortium name="Agbiome Team Llc"/>
            <person name="Bleich R.M."/>
            <person name="Kirk G.J."/>
            <person name="Santa Maria K.C."/>
            <person name="Allen S.E."/>
            <person name="Farag S."/>
            <person name="Shank E.A."/>
            <person name="Bowers A."/>
        </authorList>
    </citation>
    <scope>NUCLEOTIDE SEQUENCE [LARGE SCALE GENOMIC DNA]</scope>
    <source>
        <strain evidence="8 9">AFS003013</strain>
    </source>
</reference>